<evidence type="ECO:0000256" key="1">
    <source>
        <dbReference type="PROSITE-ProRule" id="PRU01211"/>
    </source>
</evidence>
<dbReference type="SUPFAM" id="SSF55486">
    <property type="entry name" value="Metalloproteases ('zincins'), catalytic domain"/>
    <property type="match status" value="1"/>
</dbReference>
<organism evidence="4 5">
    <name type="scientific">Liparis tanakae</name>
    <name type="common">Tanaka's snailfish</name>
    <dbReference type="NCBI Taxonomy" id="230148"/>
    <lineage>
        <taxon>Eukaryota</taxon>
        <taxon>Metazoa</taxon>
        <taxon>Chordata</taxon>
        <taxon>Craniata</taxon>
        <taxon>Vertebrata</taxon>
        <taxon>Euteleostomi</taxon>
        <taxon>Actinopterygii</taxon>
        <taxon>Neopterygii</taxon>
        <taxon>Teleostei</taxon>
        <taxon>Neoteleostei</taxon>
        <taxon>Acanthomorphata</taxon>
        <taxon>Eupercaria</taxon>
        <taxon>Perciformes</taxon>
        <taxon>Cottioidei</taxon>
        <taxon>Cottales</taxon>
        <taxon>Liparidae</taxon>
        <taxon>Liparis</taxon>
    </lineage>
</organism>
<dbReference type="InterPro" id="IPR024079">
    <property type="entry name" value="MetalloPept_cat_dom_sf"/>
</dbReference>
<dbReference type="CDD" id="cd04280">
    <property type="entry name" value="ZnMc_astacin_like"/>
    <property type="match status" value="1"/>
</dbReference>
<evidence type="ECO:0000256" key="2">
    <source>
        <dbReference type="RuleBase" id="RU361183"/>
    </source>
</evidence>
<dbReference type="InterPro" id="IPR034035">
    <property type="entry name" value="Astacin-like_dom"/>
</dbReference>
<dbReference type="PROSITE" id="PS51864">
    <property type="entry name" value="ASTACIN"/>
    <property type="match status" value="1"/>
</dbReference>
<dbReference type="EMBL" id="SRLO01004223">
    <property type="protein sequence ID" value="TNN30693.1"/>
    <property type="molecule type" value="Genomic_DNA"/>
</dbReference>
<dbReference type="PRINTS" id="PR00480">
    <property type="entry name" value="ASTACIN"/>
</dbReference>
<keyword evidence="1 2" id="KW-0645">Protease</keyword>
<keyword evidence="1 2" id="KW-0378">Hydrolase</keyword>
<dbReference type="PANTHER" id="PTHR10127:SF870">
    <property type="entry name" value="METALLOENDOPEPTIDASE"/>
    <property type="match status" value="1"/>
</dbReference>
<keyword evidence="5" id="KW-1185">Reference proteome</keyword>
<dbReference type="PANTHER" id="PTHR10127">
    <property type="entry name" value="DISCOIDIN, CUB, EGF, LAMININ , AND ZINC METALLOPROTEASE DOMAIN CONTAINING"/>
    <property type="match status" value="1"/>
</dbReference>
<feature type="active site" evidence="1">
    <location>
        <position position="86"/>
    </location>
</feature>
<accession>A0A4Z2EPG7</accession>
<comment type="caution">
    <text evidence="4">The sequence shown here is derived from an EMBL/GenBank/DDBJ whole genome shotgun (WGS) entry which is preliminary data.</text>
</comment>
<dbReference type="Proteomes" id="UP000314294">
    <property type="component" value="Unassembled WGS sequence"/>
</dbReference>
<dbReference type="GO" id="GO:0004222">
    <property type="term" value="F:metalloendopeptidase activity"/>
    <property type="evidence" value="ECO:0007669"/>
    <property type="project" value="UniProtKB-UniRule"/>
</dbReference>
<dbReference type="AlphaFoldDB" id="A0A4Z2EPG7"/>
<reference evidence="4 5" key="1">
    <citation type="submission" date="2019-03" db="EMBL/GenBank/DDBJ databases">
        <title>First draft genome of Liparis tanakae, snailfish: a comprehensive survey of snailfish specific genes.</title>
        <authorList>
            <person name="Kim W."/>
            <person name="Song I."/>
            <person name="Jeong J.-H."/>
            <person name="Kim D."/>
            <person name="Kim S."/>
            <person name="Ryu S."/>
            <person name="Song J.Y."/>
            <person name="Lee S.K."/>
        </authorList>
    </citation>
    <scope>NUCLEOTIDE SEQUENCE [LARGE SCALE GENOMIC DNA]</scope>
    <source>
        <tissue evidence="4">Muscle</tissue>
    </source>
</reference>
<dbReference type="GO" id="GO:0006508">
    <property type="term" value="P:proteolysis"/>
    <property type="evidence" value="ECO:0007669"/>
    <property type="project" value="UniProtKB-KW"/>
</dbReference>
<dbReference type="InterPro" id="IPR006026">
    <property type="entry name" value="Peptidase_Metallo"/>
</dbReference>
<dbReference type="Pfam" id="PF01400">
    <property type="entry name" value="Astacin"/>
    <property type="match status" value="1"/>
</dbReference>
<dbReference type="SMART" id="SM00235">
    <property type="entry name" value="ZnMc"/>
    <property type="match status" value="1"/>
</dbReference>
<keyword evidence="1 2" id="KW-0479">Metal-binding</keyword>
<evidence type="ECO:0000259" key="3">
    <source>
        <dbReference type="PROSITE" id="PS51864"/>
    </source>
</evidence>
<feature type="binding site" evidence="1">
    <location>
        <position position="95"/>
    </location>
    <ligand>
        <name>Zn(2+)</name>
        <dbReference type="ChEBI" id="CHEBI:29105"/>
        <note>catalytic</note>
    </ligand>
</feature>
<feature type="domain" description="Peptidase M12A" evidence="3">
    <location>
        <begin position="1"/>
        <end position="184"/>
    </location>
</feature>
<dbReference type="OrthoDB" id="291007at2759"/>
<keyword evidence="1 2" id="KW-0862">Zinc</keyword>
<evidence type="ECO:0000313" key="5">
    <source>
        <dbReference type="Proteomes" id="UP000314294"/>
    </source>
</evidence>
<dbReference type="GO" id="GO:0008270">
    <property type="term" value="F:zinc ion binding"/>
    <property type="evidence" value="ECO:0007669"/>
    <property type="project" value="UniProtKB-UniRule"/>
</dbReference>
<dbReference type="Gene3D" id="3.40.390.10">
    <property type="entry name" value="Collagenase (Catalytic Domain)"/>
    <property type="match status" value="1"/>
</dbReference>
<dbReference type="InterPro" id="IPR001506">
    <property type="entry name" value="Peptidase_M12A"/>
</dbReference>
<feature type="binding site" evidence="1">
    <location>
        <position position="89"/>
    </location>
    <ligand>
        <name>Zn(2+)</name>
        <dbReference type="ChEBI" id="CHEBI:29105"/>
        <note>catalytic</note>
    </ligand>
</feature>
<protein>
    <recommendedName>
        <fullName evidence="2">Metalloendopeptidase</fullName>
        <ecNumber evidence="2">3.4.24.-</ecNumber>
    </recommendedName>
</protein>
<evidence type="ECO:0000313" key="4">
    <source>
        <dbReference type="EMBL" id="TNN30693.1"/>
    </source>
</evidence>
<gene>
    <name evidence="4" type="primary">nas-4_0</name>
    <name evidence="4" type="ORF">EYF80_059155</name>
</gene>
<keyword evidence="1 2" id="KW-0482">Metalloprotease</keyword>
<feature type="binding site" evidence="1">
    <location>
        <position position="85"/>
    </location>
    <ligand>
        <name>Zn(2+)</name>
        <dbReference type="ChEBI" id="CHEBI:29105"/>
        <note>catalytic</note>
    </ligand>
</feature>
<name>A0A4Z2EPG7_9TELE</name>
<comment type="caution">
    <text evidence="1">Lacks conserved residue(s) required for the propagation of feature annotation.</text>
</comment>
<sequence>MQISVWLDAIMPYTISDALANRKDNILAAFKMISDVSCIRFVPHTTEFNFLNFRDGRGCSSFVGCQGGEQPLYYSTKCDVGNLCHEIIHALGLHHEHTRKDRDEHITVQWESIVEGKKRNFKVHSGDTLNLPYDINSIMHYGPYFFSQDGSQTVVPKQSGVDMGQRTHLSDLDIKRLNRLYHCADRMKPQ</sequence>
<proteinExistence type="predicted"/>
<comment type="cofactor">
    <cofactor evidence="1 2">
        <name>Zn(2+)</name>
        <dbReference type="ChEBI" id="CHEBI:29105"/>
    </cofactor>
    <text evidence="1 2">Binds 1 zinc ion per subunit.</text>
</comment>
<dbReference type="EC" id="3.4.24.-" evidence="2"/>